<dbReference type="InterPro" id="IPR003369">
    <property type="entry name" value="TatA/B/E"/>
</dbReference>
<feature type="transmembrane region" description="Helical" evidence="9">
    <location>
        <begin position="6"/>
        <end position="24"/>
    </location>
</feature>
<dbReference type="AlphaFoldDB" id="H8Z0Y2"/>
<dbReference type="HOGENOM" id="CLU_086034_5_1_6"/>
<proteinExistence type="inferred from homology"/>
<name>H8Z0Y2_9GAMM</name>
<keyword evidence="8 9" id="KW-0472">Membrane</keyword>
<dbReference type="STRING" id="631362.Thi970DRAFT_01571"/>
<comment type="subcellular location">
    <subcellularLocation>
        <location evidence="1 9">Cell membrane</location>
        <topology evidence="1 9">Single-pass membrane protein</topology>
    </subcellularLocation>
</comment>
<dbReference type="GO" id="GO:0033281">
    <property type="term" value="C:TAT protein transport complex"/>
    <property type="evidence" value="ECO:0007669"/>
    <property type="project" value="UniProtKB-UniRule"/>
</dbReference>
<evidence type="ECO:0000256" key="6">
    <source>
        <dbReference type="ARBA" id="ARBA00022989"/>
    </source>
</evidence>
<keyword evidence="7 9" id="KW-0811">Translocation</keyword>
<reference evidence="12" key="1">
    <citation type="submission" date="2011-06" db="EMBL/GenBank/DDBJ databases">
        <authorList>
            <consortium name="US DOE Joint Genome Institute (JGI-PGF)"/>
            <person name="Lucas S."/>
            <person name="Han J."/>
            <person name="Lapidus A."/>
            <person name="Cheng J.-F."/>
            <person name="Goodwin L."/>
            <person name="Pitluck S."/>
            <person name="Peters L."/>
            <person name="Land M.L."/>
            <person name="Hauser L."/>
            <person name="Vogl K."/>
            <person name="Liu Z."/>
            <person name="Overmann J."/>
            <person name="Frigaard N.-U."/>
            <person name="Bryant D.A."/>
            <person name="Woyke T.J."/>
        </authorList>
    </citation>
    <scope>NUCLEOTIDE SEQUENCE [LARGE SCALE GENOMIC DNA]</scope>
    <source>
        <strain evidence="12">970</strain>
    </source>
</reference>
<evidence type="ECO:0000256" key="8">
    <source>
        <dbReference type="ARBA" id="ARBA00023136"/>
    </source>
</evidence>
<dbReference type="HAMAP" id="MF_00236">
    <property type="entry name" value="TatA_E"/>
    <property type="match status" value="1"/>
</dbReference>
<dbReference type="EMBL" id="JH603169">
    <property type="protein sequence ID" value="EIC21364.1"/>
    <property type="molecule type" value="Genomic_DNA"/>
</dbReference>
<dbReference type="RefSeq" id="WP_009147949.1">
    <property type="nucleotide sequence ID" value="NZ_CP121471.1"/>
</dbReference>
<evidence type="ECO:0000256" key="7">
    <source>
        <dbReference type="ARBA" id="ARBA00023010"/>
    </source>
</evidence>
<comment type="function">
    <text evidence="9">Part of the twin-arginine translocation (Tat) system that transports large folded proteins containing a characteristic twin-arginine motif in their signal peptide across membranes. TatA could form the protein-conducting channel of the Tat system.</text>
</comment>
<evidence type="ECO:0000256" key="10">
    <source>
        <dbReference type="SAM" id="MobiDB-lite"/>
    </source>
</evidence>
<feature type="region of interest" description="Disordered" evidence="10">
    <location>
        <begin position="31"/>
        <end position="90"/>
    </location>
</feature>
<comment type="similarity">
    <text evidence="9">Belongs to the TatA/E family.</text>
</comment>
<dbReference type="Pfam" id="PF02416">
    <property type="entry name" value="TatA_B_E"/>
    <property type="match status" value="1"/>
</dbReference>
<dbReference type="Proteomes" id="UP000002964">
    <property type="component" value="Unassembled WGS sequence"/>
</dbReference>
<reference evidence="11 12" key="2">
    <citation type="submission" date="2011-11" db="EMBL/GenBank/DDBJ databases">
        <authorList>
            <consortium name="US DOE Joint Genome Institute"/>
            <person name="Lucas S."/>
            <person name="Han J."/>
            <person name="Lapidus A."/>
            <person name="Cheng J.-F."/>
            <person name="Goodwin L."/>
            <person name="Pitluck S."/>
            <person name="Peters L."/>
            <person name="Ovchinnikova G."/>
            <person name="Zhang X."/>
            <person name="Detter J.C."/>
            <person name="Han C."/>
            <person name="Tapia R."/>
            <person name="Land M."/>
            <person name="Hauser L."/>
            <person name="Kyrpides N."/>
            <person name="Ivanova N."/>
            <person name="Pagani I."/>
            <person name="Vogl K."/>
            <person name="Liu Z."/>
            <person name="Overmann J."/>
            <person name="Frigaard N.-U."/>
            <person name="Bryant D."/>
            <person name="Woyke T."/>
        </authorList>
    </citation>
    <scope>NUCLEOTIDE SEQUENCE [LARGE SCALE GENOMIC DNA]</scope>
    <source>
        <strain evidence="11 12">970</strain>
    </source>
</reference>
<keyword evidence="5 9" id="KW-0653">Protein transport</keyword>
<dbReference type="OrthoDB" id="7066617at2"/>
<dbReference type="Gene3D" id="1.20.5.3310">
    <property type="match status" value="1"/>
</dbReference>
<protein>
    <recommendedName>
        <fullName evidence="9">Sec-independent protein translocase protein TatA</fullName>
    </recommendedName>
</protein>
<evidence type="ECO:0000256" key="5">
    <source>
        <dbReference type="ARBA" id="ARBA00022927"/>
    </source>
</evidence>
<keyword evidence="3 9" id="KW-1003">Cell membrane</keyword>
<keyword evidence="2 9" id="KW-0813">Transport</keyword>
<dbReference type="eggNOG" id="COG1826">
    <property type="taxonomic scope" value="Bacteria"/>
</dbReference>
<dbReference type="GO" id="GO:0043953">
    <property type="term" value="P:protein transport by the Tat complex"/>
    <property type="evidence" value="ECO:0007669"/>
    <property type="project" value="UniProtKB-UniRule"/>
</dbReference>
<dbReference type="NCBIfam" id="TIGR01411">
    <property type="entry name" value="tatAE"/>
    <property type="match status" value="1"/>
</dbReference>
<dbReference type="InterPro" id="IPR006312">
    <property type="entry name" value="TatA/E"/>
</dbReference>
<accession>H8Z0Y2</accession>
<keyword evidence="4 9" id="KW-0812">Transmembrane</keyword>
<evidence type="ECO:0000256" key="3">
    <source>
        <dbReference type="ARBA" id="ARBA00022475"/>
    </source>
</evidence>
<evidence type="ECO:0000256" key="4">
    <source>
        <dbReference type="ARBA" id="ARBA00022692"/>
    </source>
</evidence>
<organism evidence="11 12">
    <name type="scientific">Thiorhodovibrio frisius</name>
    <dbReference type="NCBI Taxonomy" id="631362"/>
    <lineage>
        <taxon>Bacteria</taxon>
        <taxon>Pseudomonadati</taxon>
        <taxon>Pseudomonadota</taxon>
        <taxon>Gammaproteobacteria</taxon>
        <taxon>Chromatiales</taxon>
        <taxon>Chromatiaceae</taxon>
        <taxon>Thiorhodovibrio</taxon>
    </lineage>
</organism>
<dbReference type="GO" id="GO:0008320">
    <property type="term" value="F:protein transmembrane transporter activity"/>
    <property type="evidence" value="ECO:0007669"/>
    <property type="project" value="UniProtKB-UniRule"/>
</dbReference>
<dbReference type="PANTHER" id="PTHR42982:SF1">
    <property type="entry name" value="SEC-INDEPENDENT PROTEIN TRANSLOCASE PROTEIN TATA"/>
    <property type="match status" value="1"/>
</dbReference>
<evidence type="ECO:0000313" key="11">
    <source>
        <dbReference type="EMBL" id="EIC21364.1"/>
    </source>
</evidence>
<gene>
    <name evidence="9" type="primary">tatA</name>
    <name evidence="11" type="ORF">Thi970DRAFT_01571</name>
</gene>
<evidence type="ECO:0000256" key="1">
    <source>
        <dbReference type="ARBA" id="ARBA00004162"/>
    </source>
</evidence>
<evidence type="ECO:0000256" key="2">
    <source>
        <dbReference type="ARBA" id="ARBA00022448"/>
    </source>
</evidence>
<comment type="subunit">
    <text evidence="9">The Tat system comprises two distinct complexes: a TatABC complex, containing multiple copies of TatA, TatB and TatC subunits, and a separate TatA complex, containing only TatA subunits. Substrates initially bind to the TatABC complex, which probably triggers association of the separate TatA complex to form the active translocon.</text>
</comment>
<dbReference type="NCBIfam" id="NF002813">
    <property type="entry name" value="PRK02958.1"/>
    <property type="match status" value="1"/>
</dbReference>
<keyword evidence="12" id="KW-1185">Reference proteome</keyword>
<dbReference type="PANTHER" id="PTHR42982">
    <property type="entry name" value="SEC-INDEPENDENT PROTEIN TRANSLOCASE PROTEIN TATA"/>
    <property type="match status" value="1"/>
</dbReference>
<keyword evidence="6 9" id="KW-1133">Transmembrane helix</keyword>
<sequence length="90" mass="9473">MGMGGISIWQLLIVLVIVLLLFGTKKLKNLGSDLGGAVKGFRSAMSDPDRKDAEEEENQSSAQLSGRTDEPGKPASQPAGETAKPSDSSR</sequence>
<evidence type="ECO:0000256" key="9">
    <source>
        <dbReference type="HAMAP-Rule" id="MF_00236"/>
    </source>
</evidence>
<evidence type="ECO:0000313" key="12">
    <source>
        <dbReference type="Proteomes" id="UP000002964"/>
    </source>
</evidence>